<keyword evidence="14" id="KW-1185">Reference proteome</keyword>
<dbReference type="InterPro" id="IPR009003">
    <property type="entry name" value="Peptidase_S1_PA"/>
</dbReference>
<dbReference type="OMA" id="NCRFTIQ"/>
<evidence type="ECO:0000256" key="4">
    <source>
        <dbReference type="ARBA" id="ARBA00022801"/>
    </source>
</evidence>
<evidence type="ECO:0000256" key="3">
    <source>
        <dbReference type="ARBA" id="ARBA00022670"/>
    </source>
</evidence>
<keyword evidence="4" id="KW-0378">Hydrolase</keyword>
<dbReference type="PROSITE" id="PS00134">
    <property type="entry name" value="TRYPSIN_HIS"/>
    <property type="match status" value="1"/>
</dbReference>
<dbReference type="SMART" id="SM00042">
    <property type="entry name" value="CUB"/>
    <property type="match status" value="1"/>
</dbReference>
<dbReference type="GO" id="GO:0160032">
    <property type="term" value="P:Toll receptor ligand protein activation cascade"/>
    <property type="evidence" value="ECO:0007669"/>
    <property type="project" value="UniProtKB-ARBA"/>
</dbReference>
<dbReference type="Proteomes" id="UP000030765">
    <property type="component" value="Unassembled WGS sequence"/>
</dbReference>
<evidence type="ECO:0000256" key="5">
    <source>
        <dbReference type="ARBA" id="ARBA00022825"/>
    </source>
</evidence>
<name>A0A084WIL1_ANOSI</name>
<protein>
    <submittedName>
        <fullName evidence="12">AGAP011913-PA-like protein</fullName>
    </submittedName>
</protein>
<evidence type="ECO:0000256" key="2">
    <source>
        <dbReference type="ARBA" id="ARBA00022525"/>
    </source>
</evidence>
<dbReference type="CDD" id="cd00190">
    <property type="entry name" value="Tryp_SPc"/>
    <property type="match status" value="1"/>
</dbReference>
<dbReference type="Gene3D" id="2.40.10.10">
    <property type="entry name" value="Trypsin-like serine proteases"/>
    <property type="match status" value="2"/>
</dbReference>
<feature type="domain" description="Peptidase S1" evidence="11">
    <location>
        <begin position="155"/>
        <end position="389"/>
    </location>
</feature>
<evidence type="ECO:0000256" key="1">
    <source>
        <dbReference type="ARBA" id="ARBA00004613"/>
    </source>
</evidence>
<evidence type="ECO:0000256" key="8">
    <source>
        <dbReference type="PROSITE-ProRule" id="PRU00059"/>
    </source>
</evidence>
<feature type="domain" description="CUB" evidence="10">
    <location>
        <begin position="27"/>
        <end position="141"/>
    </location>
</feature>
<reference evidence="13" key="2">
    <citation type="submission" date="2020-05" db="UniProtKB">
        <authorList>
            <consortium name="EnsemblMetazoa"/>
        </authorList>
    </citation>
    <scope>IDENTIFICATION</scope>
</reference>
<dbReference type="PANTHER" id="PTHR24252">
    <property type="entry name" value="ACROSIN-RELATED"/>
    <property type="match status" value="1"/>
</dbReference>
<dbReference type="PANTHER" id="PTHR24252:SF7">
    <property type="entry name" value="HYALIN"/>
    <property type="match status" value="1"/>
</dbReference>
<organism evidence="12">
    <name type="scientific">Anopheles sinensis</name>
    <name type="common">Mosquito</name>
    <dbReference type="NCBI Taxonomy" id="74873"/>
    <lineage>
        <taxon>Eukaryota</taxon>
        <taxon>Metazoa</taxon>
        <taxon>Ecdysozoa</taxon>
        <taxon>Arthropoda</taxon>
        <taxon>Hexapoda</taxon>
        <taxon>Insecta</taxon>
        <taxon>Pterygota</taxon>
        <taxon>Neoptera</taxon>
        <taxon>Endopterygota</taxon>
        <taxon>Diptera</taxon>
        <taxon>Nematocera</taxon>
        <taxon>Culicoidea</taxon>
        <taxon>Culicidae</taxon>
        <taxon>Anophelinae</taxon>
        <taxon>Anopheles</taxon>
    </lineage>
</organism>
<dbReference type="FunFam" id="2.40.10.10:FF:000015">
    <property type="entry name" value="Atrial natriuretic peptide-converting enzyme"/>
    <property type="match status" value="1"/>
</dbReference>
<dbReference type="EMBL" id="KE525347">
    <property type="protein sequence ID" value="KFB50055.1"/>
    <property type="molecule type" value="Genomic_DNA"/>
</dbReference>
<dbReference type="GO" id="GO:0035008">
    <property type="term" value="P:positive regulation of melanization defense response"/>
    <property type="evidence" value="ECO:0007669"/>
    <property type="project" value="UniProtKB-ARBA"/>
</dbReference>
<feature type="chain" id="PRO_5001784834" evidence="9">
    <location>
        <begin position="23"/>
        <end position="395"/>
    </location>
</feature>
<comment type="caution">
    <text evidence="8">Lacks conserved residue(s) required for the propagation of feature annotation.</text>
</comment>
<dbReference type="SUPFAM" id="SSF49854">
    <property type="entry name" value="Spermadhesin, CUB domain"/>
    <property type="match status" value="1"/>
</dbReference>
<proteinExistence type="inferred from homology"/>
<sequence length="395" mass="42390">MGLCWTFGVGGILLALLGTVAGQYGTCDFIYNYNSGQTSTIESPKFPNYYTPGTKCRYTVNAPIGHYLYVQCYDMYLPASTGCYYDKLSVSLSGDSTLSDAQQRCGTTTFNVQTSYNKLVVALLGSASTSGGRFKCQITAVKIPCDCGRRKTPTIVGGTPTRANEYPMMAALLDSVSKKLFCGATIVTERFVLTAAHCLLGRVVSTTGILVGDQNIATSTDTPFSQVLLVSTFIPNPGYNDTTRVNDIALVRSTNEIVFNQGVGRVCLPFRLSSSLFTGTRVNALGWGTIDFGAPTSSELLQTTLTVIAQGECSTRLSRTIQSSQICTFTAGNDTCQNDSGGPLYYTDPNNQLVYEVGVVGFGVACASNFPSVNARVTSFLDWIASTTGYTFCER</sequence>
<evidence type="ECO:0000259" key="11">
    <source>
        <dbReference type="PROSITE" id="PS50240"/>
    </source>
</evidence>
<keyword evidence="2" id="KW-0964">Secreted</keyword>
<keyword evidence="6" id="KW-1015">Disulfide bond</keyword>
<dbReference type="InterPro" id="IPR001254">
    <property type="entry name" value="Trypsin_dom"/>
</dbReference>
<dbReference type="VEuPathDB" id="VectorBase:ASIC018103"/>
<dbReference type="OrthoDB" id="6380398at2759"/>
<dbReference type="GO" id="GO:0050832">
    <property type="term" value="P:defense response to fungus"/>
    <property type="evidence" value="ECO:0007669"/>
    <property type="project" value="UniProtKB-ARBA"/>
</dbReference>
<keyword evidence="5" id="KW-0720">Serine protease</keyword>
<dbReference type="AlphaFoldDB" id="A0A084WIL1"/>
<evidence type="ECO:0000256" key="6">
    <source>
        <dbReference type="ARBA" id="ARBA00023157"/>
    </source>
</evidence>
<dbReference type="Gene3D" id="2.60.120.290">
    <property type="entry name" value="Spermadhesin, CUB domain"/>
    <property type="match status" value="1"/>
</dbReference>
<accession>A0A084WIL1</accession>
<dbReference type="InterPro" id="IPR000859">
    <property type="entry name" value="CUB_dom"/>
</dbReference>
<dbReference type="SMART" id="SM00020">
    <property type="entry name" value="Tryp_SPc"/>
    <property type="match status" value="1"/>
</dbReference>
<dbReference type="Pfam" id="PF00089">
    <property type="entry name" value="Trypsin"/>
    <property type="match status" value="1"/>
</dbReference>
<dbReference type="SUPFAM" id="SSF50494">
    <property type="entry name" value="Trypsin-like serine proteases"/>
    <property type="match status" value="1"/>
</dbReference>
<evidence type="ECO:0000259" key="10">
    <source>
        <dbReference type="PROSITE" id="PS01180"/>
    </source>
</evidence>
<dbReference type="InterPro" id="IPR001314">
    <property type="entry name" value="Peptidase_S1A"/>
</dbReference>
<dbReference type="Pfam" id="PF00431">
    <property type="entry name" value="CUB"/>
    <property type="match status" value="1"/>
</dbReference>
<feature type="signal peptide" evidence="9">
    <location>
        <begin position="1"/>
        <end position="22"/>
    </location>
</feature>
<keyword evidence="3" id="KW-0645">Protease</keyword>
<dbReference type="EnsemblMetazoa" id="ASIC018103-RA">
    <property type="protein sequence ID" value="ASIC018103-PA"/>
    <property type="gene ID" value="ASIC018103"/>
</dbReference>
<dbReference type="InterPro" id="IPR035914">
    <property type="entry name" value="Sperma_CUB_dom_sf"/>
</dbReference>
<reference evidence="12 14" key="1">
    <citation type="journal article" date="2014" name="BMC Genomics">
        <title>Genome sequence of Anopheles sinensis provides insight into genetics basis of mosquito competence for malaria parasites.</title>
        <authorList>
            <person name="Zhou D."/>
            <person name="Zhang D."/>
            <person name="Ding G."/>
            <person name="Shi L."/>
            <person name="Hou Q."/>
            <person name="Ye Y."/>
            <person name="Xu Y."/>
            <person name="Zhou H."/>
            <person name="Xiong C."/>
            <person name="Li S."/>
            <person name="Yu J."/>
            <person name="Hong S."/>
            <person name="Yu X."/>
            <person name="Zou P."/>
            <person name="Chen C."/>
            <person name="Chang X."/>
            <person name="Wang W."/>
            <person name="Lv Y."/>
            <person name="Sun Y."/>
            <person name="Ma L."/>
            <person name="Shen B."/>
            <person name="Zhu C."/>
        </authorList>
    </citation>
    <scope>NUCLEOTIDE SEQUENCE [LARGE SCALE GENOMIC DNA]</scope>
</reference>
<evidence type="ECO:0000256" key="9">
    <source>
        <dbReference type="SAM" id="SignalP"/>
    </source>
</evidence>
<dbReference type="STRING" id="74873.A0A084WIL1"/>
<gene>
    <name evidence="12" type="ORF">ZHAS_00018103</name>
</gene>
<comment type="similarity">
    <text evidence="7">Belongs to the peptidase S1 family. CLIP subfamily.</text>
</comment>
<dbReference type="GO" id="GO:0004252">
    <property type="term" value="F:serine-type endopeptidase activity"/>
    <property type="evidence" value="ECO:0007669"/>
    <property type="project" value="InterPro"/>
</dbReference>
<keyword evidence="9" id="KW-0732">Signal</keyword>
<evidence type="ECO:0000313" key="14">
    <source>
        <dbReference type="Proteomes" id="UP000030765"/>
    </source>
</evidence>
<dbReference type="InterPro" id="IPR018114">
    <property type="entry name" value="TRYPSIN_HIS"/>
</dbReference>
<dbReference type="PRINTS" id="PR00722">
    <property type="entry name" value="CHYMOTRYPSIN"/>
</dbReference>
<evidence type="ECO:0000256" key="7">
    <source>
        <dbReference type="ARBA" id="ARBA00024195"/>
    </source>
</evidence>
<dbReference type="GO" id="GO:0005576">
    <property type="term" value="C:extracellular region"/>
    <property type="evidence" value="ECO:0007669"/>
    <property type="project" value="UniProtKB-SubCell"/>
</dbReference>
<dbReference type="CDD" id="cd00041">
    <property type="entry name" value="CUB"/>
    <property type="match status" value="1"/>
</dbReference>
<dbReference type="PROSITE" id="PS50240">
    <property type="entry name" value="TRYPSIN_DOM"/>
    <property type="match status" value="1"/>
</dbReference>
<comment type="subcellular location">
    <subcellularLocation>
        <location evidence="1">Secreted</location>
    </subcellularLocation>
</comment>
<evidence type="ECO:0000313" key="12">
    <source>
        <dbReference type="EMBL" id="KFB50055.1"/>
    </source>
</evidence>
<dbReference type="PROSITE" id="PS01180">
    <property type="entry name" value="CUB"/>
    <property type="match status" value="1"/>
</dbReference>
<dbReference type="EMBL" id="ATLV01023937">
    <property type="status" value="NOT_ANNOTATED_CDS"/>
    <property type="molecule type" value="Genomic_DNA"/>
</dbReference>
<dbReference type="InterPro" id="IPR043504">
    <property type="entry name" value="Peptidase_S1_PA_chymotrypsin"/>
</dbReference>
<evidence type="ECO:0000313" key="13">
    <source>
        <dbReference type="EnsemblMetazoa" id="ASIC018103-PA"/>
    </source>
</evidence>
<dbReference type="GO" id="GO:0006508">
    <property type="term" value="P:proteolysis"/>
    <property type="evidence" value="ECO:0007669"/>
    <property type="project" value="UniProtKB-KW"/>
</dbReference>
<dbReference type="VEuPathDB" id="VectorBase:ASIS003246"/>